<name>A0A8D0GZI0_SPHPU</name>
<organism evidence="7 8">
    <name type="scientific">Sphenodon punctatus</name>
    <name type="common">Tuatara</name>
    <name type="synonym">Hatteria punctata</name>
    <dbReference type="NCBI Taxonomy" id="8508"/>
    <lineage>
        <taxon>Eukaryota</taxon>
        <taxon>Metazoa</taxon>
        <taxon>Chordata</taxon>
        <taxon>Craniata</taxon>
        <taxon>Vertebrata</taxon>
        <taxon>Euteleostomi</taxon>
        <taxon>Lepidosauria</taxon>
        <taxon>Sphenodontia</taxon>
        <taxon>Sphenodontidae</taxon>
        <taxon>Sphenodon</taxon>
    </lineage>
</organism>
<dbReference type="Pfam" id="PF07686">
    <property type="entry name" value="V-set"/>
    <property type="match status" value="1"/>
</dbReference>
<evidence type="ECO:0000256" key="2">
    <source>
        <dbReference type="ARBA" id="ARBA00022692"/>
    </source>
</evidence>
<evidence type="ECO:0000256" key="4">
    <source>
        <dbReference type="SAM" id="MobiDB-lite"/>
    </source>
</evidence>
<dbReference type="InterPro" id="IPR003599">
    <property type="entry name" value="Ig_sub"/>
</dbReference>
<keyword evidence="2 5" id="KW-0812">Transmembrane</keyword>
<evidence type="ECO:0000313" key="8">
    <source>
        <dbReference type="Proteomes" id="UP000694392"/>
    </source>
</evidence>
<dbReference type="InterPro" id="IPR013106">
    <property type="entry name" value="Ig_V-set"/>
</dbReference>
<accession>A0A8D0GZI0</accession>
<keyword evidence="8" id="KW-1185">Reference proteome</keyword>
<dbReference type="Gene3D" id="2.60.40.10">
    <property type="entry name" value="Immunoglobulins"/>
    <property type="match status" value="1"/>
</dbReference>
<proteinExistence type="predicted"/>
<feature type="transmembrane region" description="Helical" evidence="5">
    <location>
        <begin position="180"/>
        <end position="203"/>
    </location>
</feature>
<dbReference type="GO" id="GO:0004888">
    <property type="term" value="F:transmembrane signaling receptor activity"/>
    <property type="evidence" value="ECO:0007669"/>
    <property type="project" value="TreeGrafter"/>
</dbReference>
<reference evidence="7" key="2">
    <citation type="submission" date="2025-09" db="UniProtKB">
        <authorList>
            <consortium name="Ensembl"/>
        </authorList>
    </citation>
    <scope>IDENTIFICATION</scope>
</reference>
<dbReference type="PANTHER" id="PTHR11860:SF87">
    <property type="entry name" value="CMRF35-LIKE MOLECULE 8"/>
    <property type="match status" value="1"/>
</dbReference>
<dbReference type="InterPro" id="IPR013783">
    <property type="entry name" value="Ig-like_fold"/>
</dbReference>
<evidence type="ECO:0000313" key="7">
    <source>
        <dbReference type="Ensembl" id="ENSSPUP00000013097.1"/>
    </source>
</evidence>
<protein>
    <recommendedName>
        <fullName evidence="6">Immunoglobulin domain-containing protein</fullName>
    </recommendedName>
</protein>
<dbReference type="InterPro" id="IPR050671">
    <property type="entry name" value="CD300_family_receptors"/>
</dbReference>
<keyword evidence="3 5" id="KW-0472">Membrane</keyword>
<evidence type="ECO:0000256" key="5">
    <source>
        <dbReference type="SAM" id="Phobius"/>
    </source>
</evidence>
<feature type="region of interest" description="Disordered" evidence="4">
    <location>
        <begin position="241"/>
        <end position="265"/>
    </location>
</feature>
<dbReference type="AlphaFoldDB" id="A0A8D0GZI0"/>
<feature type="domain" description="Immunoglobulin" evidence="6">
    <location>
        <begin position="36"/>
        <end position="140"/>
    </location>
</feature>
<dbReference type="PANTHER" id="PTHR11860">
    <property type="entry name" value="POLYMERIC-IMMUNOGLOBULIN RECEPTOR"/>
    <property type="match status" value="1"/>
</dbReference>
<sequence length="274" mass="30463">PVVFFRGWVHVTFVQNGKESQFLPHFSAVCWGLRGHSRVAGPLNGSVSVPCRYGEDDKHFVKYWCREASYRFCSNSHITRTLGTEAEVKVGRVSIRDDQALHTFTVTLEDLSSGDSGTYLCGVERTGSFDLWYPVEVIVASASPTSISIGRMVETAKKPDIMSGQEDEFHPTTSAASSHLHFLLLIFLKVPIFLSMVGALIWVSVRYRGSSRKQALESRSSPQTASFIALERIRTKQPPAALCAESPPVPLNHPSHLHQCKSGRRSLKPIELHQ</sequence>
<dbReference type="SUPFAM" id="SSF48726">
    <property type="entry name" value="Immunoglobulin"/>
    <property type="match status" value="1"/>
</dbReference>
<dbReference type="SMART" id="SM00409">
    <property type="entry name" value="IG"/>
    <property type="match status" value="1"/>
</dbReference>
<dbReference type="GO" id="GO:0005886">
    <property type="term" value="C:plasma membrane"/>
    <property type="evidence" value="ECO:0007669"/>
    <property type="project" value="TreeGrafter"/>
</dbReference>
<evidence type="ECO:0000256" key="1">
    <source>
        <dbReference type="ARBA" id="ARBA00004370"/>
    </source>
</evidence>
<feature type="compositionally biased region" description="Basic residues" evidence="4">
    <location>
        <begin position="255"/>
        <end position="265"/>
    </location>
</feature>
<dbReference type="Ensembl" id="ENSSPUT00000013971.1">
    <property type="protein sequence ID" value="ENSSPUP00000013097.1"/>
    <property type="gene ID" value="ENSSPUG00000010097.1"/>
</dbReference>
<dbReference type="Proteomes" id="UP000694392">
    <property type="component" value="Unplaced"/>
</dbReference>
<dbReference type="GeneTree" id="ENSGT00940000159622"/>
<evidence type="ECO:0000259" key="6">
    <source>
        <dbReference type="SMART" id="SM00409"/>
    </source>
</evidence>
<comment type="subcellular location">
    <subcellularLocation>
        <location evidence="1">Membrane</location>
    </subcellularLocation>
</comment>
<dbReference type="CDD" id="cd05716">
    <property type="entry name" value="IgV_pIgR_like"/>
    <property type="match status" value="1"/>
</dbReference>
<evidence type="ECO:0000256" key="3">
    <source>
        <dbReference type="ARBA" id="ARBA00023136"/>
    </source>
</evidence>
<keyword evidence="5" id="KW-1133">Transmembrane helix</keyword>
<dbReference type="InterPro" id="IPR036179">
    <property type="entry name" value="Ig-like_dom_sf"/>
</dbReference>
<reference evidence="7" key="1">
    <citation type="submission" date="2025-08" db="UniProtKB">
        <authorList>
            <consortium name="Ensembl"/>
        </authorList>
    </citation>
    <scope>IDENTIFICATION</scope>
</reference>